<name>A0A9E5A3A7_9EURY</name>
<dbReference type="AlphaFoldDB" id="A0A9E5A3A7"/>
<keyword evidence="1" id="KW-1133">Transmembrane helix</keyword>
<feature type="transmembrane region" description="Helical" evidence="1">
    <location>
        <begin position="30"/>
        <end position="50"/>
    </location>
</feature>
<dbReference type="Proteomes" id="UP001074446">
    <property type="component" value="Unassembled WGS sequence"/>
</dbReference>
<keyword evidence="4" id="KW-1185">Reference proteome</keyword>
<sequence>MWEDHNTIIAFISGIILFAIPLAVKLDTIYVAIITLSVLIIFLISYYALFYHYKFIPIKISSQEFIFNPQLTQGVRFPAPVLLFNPKYKSHYKFSLELLDSAYNDLIKWKRYVLVLEKPKKTFEITPTEKKESLNPIFHYNDDYCFLEQEFEGGGKKELNFSYEIGSNEDAQGKYSISIYLVEKIDYKEIFKEDFRDKFNAKLIYEENAHRINIIHAKSGDPFANITNKIQKLEEKIN</sequence>
<comment type="caution">
    <text evidence="3">The sequence shown here is derived from an EMBL/GenBank/DDBJ whole genome shotgun (WGS) entry which is preliminary data.</text>
</comment>
<accession>A0A9E5A3A7</accession>
<dbReference type="RefSeq" id="WP_048082350.1">
    <property type="nucleotide sequence ID" value="NZ_JAPVER010000020.1"/>
</dbReference>
<dbReference type="EMBL" id="JAPVER010000020">
    <property type="protein sequence ID" value="MCZ3367064.1"/>
    <property type="molecule type" value="Genomic_DNA"/>
</dbReference>
<proteinExistence type="predicted"/>
<evidence type="ECO:0000313" key="3">
    <source>
        <dbReference type="EMBL" id="MCZ3373789.1"/>
    </source>
</evidence>
<evidence type="ECO:0000313" key="4">
    <source>
        <dbReference type="Proteomes" id="UP001068021"/>
    </source>
</evidence>
<reference evidence="3" key="1">
    <citation type="submission" date="2022-12" db="EMBL/GenBank/DDBJ databases">
        <title>Reclassification of two methanogenic archaea species isolated from the Kolyma lowland permafrost.</title>
        <authorList>
            <person name="Trubitsyn V.E."/>
            <person name="Rivkina E.M."/>
            <person name="Shcherbakova V.A."/>
        </authorList>
    </citation>
    <scope>NUCLEOTIDE SEQUENCE</scope>
    <source>
        <strain evidence="2">M2</strain>
        <strain evidence="3">MK4</strain>
    </source>
</reference>
<keyword evidence="1" id="KW-0472">Membrane</keyword>
<organism evidence="3">
    <name type="scientific">Methanobacterium veterum</name>
    <dbReference type="NCBI Taxonomy" id="408577"/>
    <lineage>
        <taxon>Archaea</taxon>
        <taxon>Methanobacteriati</taxon>
        <taxon>Methanobacteriota</taxon>
        <taxon>Methanomada group</taxon>
        <taxon>Methanobacteria</taxon>
        <taxon>Methanobacteriales</taxon>
        <taxon>Methanobacteriaceae</taxon>
        <taxon>Methanobacterium</taxon>
    </lineage>
</organism>
<evidence type="ECO:0000313" key="2">
    <source>
        <dbReference type="EMBL" id="MCZ3367064.1"/>
    </source>
</evidence>
<feature type="transmembrane region" description="Helical" evidence="1">
    <location>
        <begin position="7"/>
        <end position="24"/>
    </location>
</feature>
<protein>
    <submittedName>
        <fullName evidence="3">Uncharacterized protein</fullName>
    </submittedName>
</protein>
<keyword evidence="1" id="KW-0812">Transmembrane</keyword>
<dbReference type="Proteomes" id="UP001068021">
    <property type="component" value="Unassembled WGS sequence"/>
</dbReference>
<evidence type="ECO:0000256" key="1">
    <source>
        <dbReference type="SAM" id="Phobius"/>
    </source>
</evidence>
<dbReference type="EMBL" id="JAPVES010000030">
    <property type="protein sequence ID" value="MCZ3373789.1"/>
    <property type="molecule type" value="Genomic_DNA"/>
</dbReference>
<gene>
    <name evidence="3" type="ORF">O3H35_14155</name>
    <name evidence="2" type="ORF">O3H54_14340</name>
</gene>